<proteinExistence type="predicted"/>
<evidence type="ECO:0000256" key="2">
    <source>
        <dbReference type="SAM" id="SignalP"/>
    </source>
</evidence>
<dbReference type="AlphaFoldDB" id="A0AAD6SZP8"/>
<sequence length="497" mass="55587">MAKMPPRLQLNLALITLIFALPVWHALAHEQSYGEGIEWTWLVMNLISWATKEMSGGARADAMENKLDHHNFEKNINQGKFFVERQKIVTNWSFVVAVFQSVDATVRSGRRKEWQQKIDEWQANRSKPNLYEMEGEGNGDTEATIRQTLRKDKADEAAFRGIKLHGSSVTSFLVTGLQLEESQQRIRREAWGRMLLAVDHLERVQEMHIAFFTKLAAFCRLQAVHMLAAVKKLQEDEDARDVELPPPKAEHVKLYLPSRLTCAQQENGCCKGLSEMEDSLCQGQCADALKQLHSRLHIKRHLLLFREGGGAAGQRACKALIALRGASACGDHRELKASDIELDEEHEVDVTARRKLGSIGSKSRRAAVSSRKKTFSWIWTAGGGPGEDEQQLHESVRVEWSKAKARKERWEEEVDLLHEKMNGARDEDNGGVTAFGCPATGVRRTPGKGTSRNRAPIQDRMGHFSGDSSEDGLLLQEGMAAFAQMTDEAPTAAEAAS</sequence>
<feature type="chain" id="PRO_5042004931" evidence="2">
    <location>
        <begin position="29"/>
        <end position="497"/>
    </location>
</feature>
<feature type="region of interest" description="Disordered" evidence="1">
    <location>
        <begin position="423"/>
        <end position="471"/>
    </location>
</feature>
<protein>
    <submittedName>
        <fullName evidence="3">Uncharacterized protein</fullName>
    </submittedName>
</protein>
<accession>A0AAD6SZP8</accession>
<organism evidence="3 4">
    <name type="scientific">Mycena alexandri</name>
    <dbReference type="NCBI Taxonomy" id="1745969"/>
    <lineage>
        <taxon>Eukaryota</taxon>
        <taxon>Fungi</taxon>
        <taxon>Dikarya</taxon>
        <taxon>Basidiomycota</taxon>
        <taxon>Agaricomycotina</taxon>
        <taxon>Agaricomycetes</taxon>
        <taxon>Agaricomycetidae</taxon>
        <taxon>Agaricales</taxon>
        <taxon>Marasmiineae</taxon>
        <taxon>Mycenaceae</taxon>
        <taxon>Mycena</taxon>
    </lineage>
</organism>
<dbReference type="Proteomes" id="UP001218188">
    <property type="component" value="Unassembled WGS sequence"/>
</dbReference>
<evidence type="ECO:0000313" key="3">
    <source>
        <dbReference type="EMBL" id="KAJ7035268.1"/>
    </source>
</evidence>
<gene>
    <name evidence="3" type="ORF">C8F04DRAFT_1344953</name>
</gene>
<evidence type="ECO:0000256" key="1">
    <source>
        <dbReference type="SAM" id="MobiDB-lite"/>
    </source>
</evidence>
<feature type="signal peptide" evidence="2">
    <location>
        <begin position="1"/>
        <end position="28"/>
    </location>
</feature>
<keyword evidence="2" id="KW-0732">Signal</keyword>
<keyword evidence="4" id="KW-1185">Reference proteome</keyword>
<comment type="caution">
    <text evidence="3">The sequence shown here is derived from an EMBL/GenBank/DDBJ whole genome shotgun (WGS) entry which is preliminary data.</text>
</comment>
<evidence type="ECO:0000313" key="4">
    <source>
        <dbReference type="Proteomes" id="UP001218188"/>
    </source>
</evidence>
<dbReference type="EMBL" id="JARJCM010000051">
    <property type="protein sequence ID" value="KAJ7035268.1"/>
    <property type="molecule type" value="Genomic_DNA"/>
</dbReference>
<reference evidence="3" key="1">
    <citation type="submission" date="2023-03" db="EMBL/GenBank/DDBJ databases">
        <title>Massive genome expansion in bonnet fungi (Mycena s.s.) driven by repeated elements and novel gene families across ecological guilds.</title>
        <authorList>
            <consortium name="Lawrence Berkeley National Laboratory"/>
            <person name="Harder C.B."/>
            <person name="Miyauchi S."/>
            <person name="Viragh M."/>
            <person name="Kuo A."/>
            <person name="Thoen E."/>
            <person name="Andreopoulos B."/>
            <person name="Lu D."/>
            <person name="Skrede I."/>
            <person name="Drula E."/>
            <person name="Henrissat B."/>
            <person name="Morin E."/>
            <person name="Kohler A."/>
            <person name="Barry K."/>
            <person name="LaButti K."/>
            <person name="Morin E."/>
            <person name="Salamov A."/>
            <person name="Lipzen A."/>
            <person name="Mereny Z."/>
            <person name="Hegedus B."/>
            <person name="Baldrian P."/>
            <person name="Stursova M."/>
            <person name="Weitz H."/>
            <person name="Taylor A."/>
            <person name="Grigoriev I.V."/>
            <person name="Nagy L.G."/>
            <person name="Martin F."/>
            <person name="Kauserud H."/>
        </authorList>
    </citation>
    <scope>NUCLEOTIDE SEQUENCE</scope>
    <source>
        <strain evidence="3">CBHHK200</strain>
    </source>
</reference>
<name>A0AAD6SZP8_9AGAR</name>